<reference evidence="1" key="1">
    <citation type="submission" date="2020-06" db="EMBL/GenBank/DDBJ databases">
        <title>Unique genomic features of the anaerobic methanotrophic archaea.</title>
        <authorList>
            <person name="Chadwick G.L."/>
            <person name="Skennerton C.T."/>
            <person name="Laso-Perez R."/>
            <person name="Leu A.O."/>
            <person name="Speth D.R."/>
            <person name="Yu H."/>
            <person name="Morgan-Lang C."/>
            <person name="Hatzenpichler R."/>
            <person name="Goudeau D."/>
            <person name="Malmstrom R."/>
            <person name="Brazelton W.J."/>
            <person name="Woyke T."/>
            <person name="Hallam S.J."/>
            <person name="Tyson G.W."/>
            <person name="Wegener G."/>
            <person name="Boetius A."/>
            <person name="Orphan V."/>
        </authorList>
    </citation>
    <scope>NUCLEOTIDE SEQUENCE</scope>
</reference>
<proteinExistence type="predicted"/>
<name>A0A7G9ZA57_9EURY</name>
<sequence>MMWHIFRTSDVLKDLEKKPEALSPEEFARVFKYL</sequence>
<evidence type="ECO:0000313" key="1">
    <source>
        <dbReference type="EMBL" id="QNO57141.1"/>
    </source>
</evidence>
<dbReference type="AlphaFoldDB" id="A0A7G9ZA57"/>
<gene>
    <name evidence="1" type="ORF">BDIJAAHH_00014</name>
</gene>
<organism evidence="1">
    <name type="scientific">Candidatus Methanophaga sp. ANME-1 ERB7</name>
    <dbReference type="NCBI Taxonomy" id="2759913"/>
    <lineage>
        <taxon>Archaea</taxon>
        <taxon>Methanobacteriati</taxon>
        <taxon>Methanobacteriota</taxon>
        <taxon>Stenosarchaea group</taxon>
        <taxon>Methanomicrobia</taxon>
        <taxon>Candidatus Methanophagales</taxon>
        <taxon>Candidatus Methanophagaceae</taxon>
        <taxon>Candidatus Methanophaga</taxon>
    </lineage>
</organism>
<accession>A0A7G9ZA57</accession>
<protein>
    <submittedName>
        <fullName evidence="1">Uncharacterized protein</fullName>
    </submittedName>
</protein>
<dbReference type="EMBL" id="MT631680">
    <property type="protein sequence ID" value="QNO57141.1"/>
    <property type="molecule type" value="Genomic_DNA"/>
</dbReference>